<proteinExistence type="predicted"/>
<evidence type="ECO:0008006" key="3">
    <source>
        <dbReference type="Google" id="ProtNLM"/>
    </source>
</evidence>
<protein>
    <recommendedName>
        <fullName evidence="3">Sugar glycosyltransferase</fullName>
    </recommendedName>
</protein>
<dbReference type="Proteomes" id="UP000030853">
    <property type="component" value="Unassembled WGS sequence"/>
</dbReference>
<sequence>MDSIFKQLYRYTHARVMRHNENFWPYIAIQRADEDHIQKLSYCRKNVPLENLSDLHAKVSGDVTILATGPSINSLDLQKLSDTTFIGVNGAYHLRNNVKFSYYVIVDRGFVKQRANLVKDVLADKNLVLFTTVHCLNDMLKSVLLNDIQCRLAIIEDLSFKVFREKVMPYDYERYYREKNGIKIFPTEPRAGFSWDIRQGIFDAGTVAYWALQIAAWLGAHRILLAGVDMNNFDAPRFYESEGDKLPSFLSSNFESIIRPAFLHASRELGRANIKTYNLCLNSGLGDDIFEKTTPDVLFPQK</sequence>
<dbReference type="Gene3D" id="3.90.1480.10">
    <property type="entry name" value="Alpha-2,3-sialyltransferase"/>
    <property type="match status" value="1"/>
</dbReference>
<comment type="caution">
    <text evidence="1">The sequence shown here is derived from an EMBL/GenBank/DDBJ whole genome shotgun (WGS) entry which is preliminary data.</text>
</comment>
<reference evidence="1 2" key="1">
    <citation type="submission" date="2014-11" db="EMBL/GenBank/DDBJ databases">
        <title>Genome sequencing of Pantoea rodasii ND03.</title>
        <authorList>
            <person name="Muhamad Yunos N.Y."/>
            <person name="Chan K.-G."/>
        </authorList>
    </citation>
    <scope>NUCLEOTIDE SEQUENCE [LARGE SCALE GENOMIC DNA]</scope>
    <source>
        <strain evidence="1 2">ND03</strain>
    </source>
</reference>
<accession>A0A0B1RAK9</accession>
<dbReference type="RefSeq" id="WP_039328207.1">
    <property type="nucleotide sequence ID" value="NZ_JTJJ01000012.1"/>
</dbReference>
<dbReference type="AlphaFoldDB" id="A0A0B1RAK9"/>
<organism evidence="1 2">
    <name type="scientific">Pantoea rodasii</name>
    <dbReference type="NCBI Taxonomy" id="1076549"/>
    <lineage>
        <taxon>Bacteria</taxon>
        <taxon>Pseudomonadati</taxon>
        <taxon>Pseudomonadota</taxon>
        <taxon>Gammaproteobacteria</taxon>
        <taxon>Enterobacterales</taxon>
        <taxon>Erwiniaceae</taxon>
        <taxon>Pantoea</taxon>
    </lineage>
</organism>
<evidence type="ECO:0000313" key="1">
    <source>
        <dbReference type="EMBL" id="KHJ69639.1"/>
    </source>
</evidence>
<dbReference type="EMBL" id="JTJJ01000012">
    <property type="protein sequence ID" value="KHJ69639.1"/>
    <property type="molecule type" value="Genomic_DNA"/>
</dbReference>
<gene>
    <name evidence="1" type="ORF">QU24_02710</name>
</gene>
<evidence type="ECO:0000313" key="2">
    <source>
        <dbReference type="Proteomes" id="UP000030853"/>
    </source>
</evidence>
<name>A0A0B1RAK9_9GAMM</name>